<dbReference type="InterPro" id="IPR035992">
    <property type="entry name" value="Ricin_B-like_lectins"/>
</dbReference>
<dbReference type="SMART" id="SM00458">
    <property type="entry name" value="RICIN"/>
    <property type="match status" value="1"/>
</dbReference>
<sequence length="240" mass="26703">MPRYQCRGFDAKELRGFFNIFSFPLKSIVHFMAQKWVAVKNSDGSYTFYSKVNTSYALDVDGDKTTNSTNVQLYSANKSNGQKWDIQSATFVALHKDNLADGTYTFARPQFASSVMDLEAGSHANGANIRLFARNKSDAQKWVITHDSAGYVIIRNKESGKALDVAAGIAQDGQNIQQYTYNSSDVQKWVAVKNSNGTYTFFSKLNTQYAIDVAADATANFTNIVLYKANGSNAQQWKLQ</sequence>
<proteinExistence type="predicted"/>
<dbReference type="CDD" id="cd00161">
    <property type="entry name" value="beta-trefoil_Ricin-like"/>
    <property type="match status" value="2"/>
</dbReference>
<dbReference type="PROSITE" id="PS50231">
    <property type="entry name" value="RICIN_B_LECTIN"/>
    <property type="match status" value="2"/>
</dbReference>
<comment type="caution">
    <text evidence="2">The sequence shown here is derived from an EMBL/GenBank/DDBJ whole genome shotgun (WGS) entry which is preliminary data.</text>
</comment>
<dbReference type="HOGENOM" id="CLU_1155750_0_0_11"/>
<dbReference type="AlphaFoldDB" id="W5IGR6"/>
<dbReference type="Pfam" id="PF14200">
    <property type="entry name" value="RicinB_lectin_2"/>
    <property type="match status" value="2"/>
</dbReference>
<reference evidence="2 3" key="1">
    <citation type="submission" date="2012-01" db="EMBL/GenBank/DDBJ databases">
        <title>The Genome Sequence of Scardovia inopinata F0304.</title>
        <authorList>
            <consortium name="The Broad Institute Genome Sequencing Platform"/>
            <person name="Ward D."/>
            <person name="Earl A."/>
            <person name="Feldgarden M."/>
            <person name="Gevers D."/>
            <person name="Young S."/>
            <person name="Zeng Q."/>
            <person name="Koehrsen M."/>
            <person name="Alvarado L."/>
            <person name="Berlin A.M."/>
            <person name="Borenstein D."/>
            <person name="Chapman S.B."/>
            <person name="Chen Z."/>
            <person name="Engels R."/>
            <person name="Freedman E."/>
            <person name="Gellesch M."/>
            <person name="Goldberg J."/>
            <person name="Griggs A."/>
            <person name="Gujja S."/>
            <person name="Heilman E.R."/>
            <person name="Heiman D.I."/>
            <person name="Hepburn T.A."/>
            <person name="Howarth C."/>
            <person name="Jen D."/>
            <person name="Larson L."/>
            <person name="Mehta T."/>
            <person name="Park D."/>
            <person name="Pearson M."/>
            <person name="Richards J."/>
            <person name="Roberts A."/>
            <person name="Saif S."/>
            <person name="Shea T.D."/>
            <person name="Shenoy N."/>
            <person name="Sisk P."/>
            <person name="Stolte C."/>
            <person name="Sykes S.N."/>
            <person name="Walk T."/>
            <person name="White J."/>
            <person name="Yandava C."/>
            <person name="Izard J."/>
            <person name="Baranova O.V."/>
            <person name="Blanton J.M."/>
            <person name="Tanner A.C."/>
            <person name="Dewhirst F."/>
            <person name="Haas B."/>
            <person name="Nusbaum C."/>
            <person name="Birren B."/>
        </authorList>
    </citation>
    <scope>NUCLEOTIDE SEQUENCE [LARGE SCALE GENOMIC DNA]</scope>
    <source>
        <strain evidence="2 3">F0304</strain>
    </source>
</reference>
<dbReference type="Proteomes" id="UP000005777">
    <property type="component" value="Unassembled WGS sequence"/>
</dbReference>
<evidence type="ECO:0000313" key="2">
    <source>
        <dbReference type="EMBL" id="EFG26146.1"/>
    </source>
</evidence>
<dbReference type="Gene3D" id="2.80.10.50">
    <property type="match status" value="4"/>
</dbReference>
<gene>
    <name evidence="2" type="ORF">HMPREF9020_01226</name>
</gene>
<name>W5IGR6_SCAIO</name>
<organism evidence="2 3">
    <name type="scientific">Scardovia inopinata F0304</name>
    <dbReference type="NCBI Taxonomy" id="641146"/>
    <lineage>
        <taxon>Bacteria</taxon>
        <taxon>Bacillati</taxon>
        <taxon>Actinomycetota</taxon>
        <taxon>Actinomycetes</taxon>
        <taxon>Bifidobacteriales</taxon>
        <taxon>Bifidobacteriaceae</taxon>
        <taxon>Scardovia</taxon>
    </lineage>
</organism>
<dbReference type="InterPro" id="IPR000772">
    <property type="entry name" value="Ricin_B_lectin"/>
</dbReference>
<feature type="domain" description="Ricin B lectin" evidence="1">
    <location>
        <begin position="101"/>
        <end position="240"/>
    </location>
</feature>
<evidence type="ECO:0000313" key="3">
    <source>
        <dbReference type="Proteomes" id="UP000005777"/>
    </source>
</evidence>
<accession>W5IGR6</accession>
<dbReference type="eggNOG" id="COG2273">
    <property type="taxonomic scope" value="Bacteria"/>
</dbReference>
<keyword evidence="3" id="KW-1185">Reference proteome</keyword>
<evidence type="ECO:0000259" key="1">
    <source>
        <dbReference type="SMART" id="SM00458"/>
    </source>
</evidence>
<dbReference type="EMBL" id="ADCX01000012">
    <property type="protein sequence ID" value="EFG26146.1"/>
    <property type="molecule type" value="Genomic_DNA"/>
</dbReference>
<dbReference type="SUPFAM" id="SSF50370">
    <property type="entry name" value="Ricin B-like lectins"/>
    <property type="match status" value="2"/>
</dbReference>
<protein>
    <recommendedName>
        <fullName evidence="1">Ricin B lectin domain-containing protein</fullName>
    </recommendedName>
</protein>